<sequence>KCTFCSSSTLFGSRWRGHSPERVLEEVKLLHDEYGVGDVEVLDDTFTLSKKRATMICELLSSELDIAWACSSRVDTIDHEMLAKMRGAGVHTIFYGIESGSDETLKRVGKGITTAKAETAVRATRNEGIALLGSFMIGFPFERAEDIRKTLEFSQHVGVEYAQFSIATPYPGSMLWEVANTEGVLLTRDWRRYTALEPIMRLKYLSPEDVKRWLYRAWVGFYLRPRYIVRDMVKRRGMLLRTALRKLPILLRLNRGRVM</sequence>
<evidence type="ECO:0000256" key="1">
    <source>
        <dbReference type="ARBA" id="ARBA00001966"/>
    </source>
</evidence>
<accession>A0A832RX68</accession>
<dbReference type="Gene3D" id="3.80.30.20">
    <property type="entry name" value="tm_1862 like domain"/>
    <property type="match status" value="1"/>
</dbReference>
<comment type="cofactor">
    <cofactor evidence="1">
        <name>[4Fe-4S] cluster</name>
        <dbReference type="ChEBI" id="CHEBI:49883"/>
    </cofactor>
</comment>
<dbReference type="SUPFAM" id="SSF102114">
    <property type="entry name" value="Radical SAM enzymes"/>
    <property type="match status" value="1"/>
</dbReference>
<evidence type="ECO:0000256" key="3">
    <source>
        <dbReference type="ARBA" id="ARBA00022723"/>
    </source>
</evidence>
<keyword evidence="3" id="KW-0479">Metal-binding</keyword>
<dbReference type="RefSeq" id="WP_276624091.1">
    <property type="nucleotide sequence ID" value="NZ_DUIH01000009.1"/>
</dbReference>
<evidence type="ECO:0000259" key="6">
    <source>
        <dbReference type="PROSITE" id="PS51918"/>
    </source>
</evidence>
<comment type="caution">
    <text evidence="7">The sequence shown here is derived from an EMBL/GenBank/DDBJ whole genome shotgun (WGS) entry which is preliminary data.</text>
</comment>
<dbReference type="PANTHER" id="PTHR43409">
    <property type="entry name" value="ANAEROBIC MAGNESIUM-PROTOPORPHYRIN IX MONOMETHYL ESTER CYCLASE-RELATED"/>
    <property type="match status" value="1"/>
</dbReference>
<dbReference type="AlphaFoldDB" id="A0A832RX68"/>
<organism evidence="7 8">
    <name type="scientific">Methermicoccus shengliensis</name>
    <dbReference type="NCBI Taxonomy" id="660064"/>
    <lineage>
        <taxon>Archaea</taxon>
        <taxon>Methanobacteriati</taxon>
        <taxon>Methanobacteriota</taxon>
        <taxon>Stenosarchaea group</taxon>
        <taxon>Methanomicrobia</taxon>
        <taxon>Methanosarcinales</taxon>
        <taxon>Methermicoccaceae</taxon>
        <taxon>Methermicoccus</taxon>
    </lineage>
</organism>
<gene>
    <name evidence="7" type="ORF">HA299_01485</name>
</gene>
<evidence type="ECO:0000313" key="8">
    <source>
        <dbReference type="Proteomes" id="UP000600363"/>
    </source>
</evidence>
<reference evidence="7" key="1">
    <citation type="journal article" date="2020" name="bioRxiv">
        <title>A rank-normalized archaeal taxonomy based on genome phylogeny resolves widespread incomplete and uneven classifications.</title>
        <authorList>
            <person name="Rinke C."/>
            <person name="Chuvochina M."/>
            <person name="Mussig A.J."/>
            <person name="Chaumeil P.-A."/>
            <person name="Waite D.W."/>
            <person name="Whitman W.B."/>
            <person name="Parks D.H."/>
            <person name="Hugenholtz P."/>
        </authorList>
    </citation>
    <scope>NUCLEOTIDE SEQUENCE</scope>
    <source>
        <strain evidence="7">UBA12518</strain>
    </source>
</reference>
<dbReference type="InterPro" id="IPR007197">
    <property type="entry name" value="rSAM"/>
</dbReference>
<dbReference type="InterPro" id="IPR058240">
    <property type="entry name" value="rSAM_sf"/>
</dbReference>
<dbReference type="InterPro" id="IPR023404">
    <property type="entry name" value="rSAM_horseshoe"/>
</dbReference>
<evidence type="ECO:0000313" key="7">
    <source>
        <dbReference type="EMBL" id="HIH69284.1"/>
    </source>
</evidence>
<dbReference type="Pfam" id="PF04055">
    <property type="entry name" value="Radical_SAM"/>
    <property type="match status" value="1"/>
</dbReference>
<protein>
    <submittedName>
        <fullName evidence="7">Radical SAM protein</fullName>
    </submittedName>
</protein>
<dbReference type="EMBL" id="DUIH01000009">
    <property type="protein sequence ID" value="HIH69284.1"/>
    <property type="molecule type" value="Genomic_DNA"/>
</dbReference>
<evidence type="ECO:0000256" key="5">
    <source>
        <dbReference type="ARBA" id="ARBA00023014"/>
    </source>
</evidence>
<feature type="domain" description="Radical SAM core" evidence="6">
    <location>
        <begin position="1"/>
        <end position="208"/>
    </location>
</feature>
<dbReference type="InterPro" id="IPR006638">
    <property type="entry name" value="Elp3/MiaA/NifB-like_rSAM"/>
</dbReference>
<name>A0A832RX68_9EURY</name>
<dbReference type="GO" id="GO:0051536">
    <property type="term" value="F:iron-sulfur cluster binding"/>
    <property type="evidence" value="ECO:0007669"/>
    <property type="project" value="UniProtKB-KW"/>
</dbReference>
<dbReference type="GO" id="GO:0003824">
    <property type="term" value="F:catalytic activity"/>
    <property type="evidence" value="ECO:0007669"/>
    <property type="project" value="InterPro"/>
</dbReference>
<dbReference type="SMART" id="SM00729">
    <property type="entry name" value="Elp3"/>
    <property type="match status" value="1"/>
</dbReference>
<proteinExistence type="predicted"/>
<dbReference type="Proteomes" id="UP000600363">
    <property type="component" value="Unassembled WGS sequence"/>
</dbReference>
<dbReference type="PROSITE" id="PS51918">
    <property type="entry name" value="RADICAL_SAM"/>
    <property type="match status" value="1"/>
</dbReference>
<keyword evidence="4" id="KW-0408">Iron</keyword>
<dbReference type="GO" id="GO:0046872">
    <property type="term" value="F:metal ion binding"/>
    <property type="evidence" value="ECO:0007669"/>
    <property type="project" value="UniProtKB-KW"/>
</dbReference>
<evidence type="ECO:0000256" key="4">
    <source>
        <dbReference type="ARBA" id="ARBA00023004"/>
    </source>
</evidence>
<keyword evidence="5" id="KW-0411">Iron-sulfur</keyword>
<feature type="non-terminal residue" evidence="7">
    <location>
        <position position="1"/>
    </location>
</feature>
<dbReference type="PANTHER" id="PTHR43409:SF7">
    <property type="entry name" value="BLL1977 PROTEIN"/>
    <property type="match status" value="1"/>
</dbReference>
<evidence type="ECO:0000256" key="2">
    <source>
        <dbReference type="ARBA" id="ARBA00022691"/>
    </source>
</evidence>
<keyword evidence="2" id="KW-0949">S-adenosyl-L-methionine</keyword>
<dbReference type="InterPro" id="IPR051198">
    <property type="entry name" value="BchE-like"/>
</dbReference>